<dbReference type="Gene3D" id="1.25.40.10">
    <property type="entry name" value="Tetratricopeptide repeat domain"/>
    <property type="match status" value="1"/>
</dbReference>
<dbReference type="InterPro" id="IPR005158">
    <property type="entry name" value="BTAD"/>
</dbReference>
<keyword evidence="3" id="KW-1185">Reference proteome</keyword>
<dbReference type="InterPro" id="IPR011990">
    <property type="entry name" value="TPR-like_helical_dom_sf"/>
</dbReference>
<dbReference type="EMBL" id="BAABFX010000020">
    <property type="protein sequence ID" value="GAA4392329.1"/>
    <property type="molecule type" value="Genomic_DNA"/>
</dbReference>
<dbReference type="Pfam" id="PF03704">
    <property type="entry name" value="BTAD"/>
    <property type="match status" value="1"/>
</dbReference>
<dbReference type="Proteomes" id="UP001500390">
    <property type="component" value="Unassembled WGS sequence"/>
</dbReference>
<dbReference type="InterPro" id="IPR051677">
    <property type="entry name" value="AfsR-DnrI-RedD_regulator"/>
</dbReference>
<dbReference type="SMART" id="SM01043">
    <property type="entry name" value="BTAD"/>
    <property type="match status" value="1"/>
</dbReference>
<evidence type="ECO:0000313" key="2">
    <source>
        <dbReference type="EMBL" id="GAA4392329.1"/>
    </source>
</evidence>
<sequence length="260" mass="28725">MVAAYLALGPAEGRNREVAATQLFADSPVGVGRRRLSTAVWRLRTEVRAVTGHDLVEAGTERLTLSPQVGLTIDSVEFEALVRPVLDTRAESLDDDAVARLERAVSLHRGLLVESCHDEWVLGDRTRLENLYLTALDYLLIHYGARGELGAVGKYGELALAIEPLREDLHRHLMAAYGAAGREDLVERQFERCRRLLVEELGADPMPETVALYARLRRGRAPSTDLTVLALVGDLEAARRDLGRLSLVIDRALDHLGHLT</sequence>
<feature type="domain" description="Bacterial transcriptional activator" evidence="1">
    <location>
        <begin position="73"/>
        <end position="217"/>
    </location>
</feature>
<accession>A0ABP8JKM7</accession>
<evidence type="ECO:0000259" key="1">
    <source>
        <dbReference type="SMART" id="SM01043"/>
    </source>
</evidence>
<dbReference type="SUPFAM" id="SSF48452">
    <property type="entry name" value="TPR-like"/>
    <property type="match status" value="1"/>
</dbReference>
<name>A0ABP8JKM7_9MICO</name>
<reference evidence="3" key="1">
    <citation type="journal article" date="2019" name="Int. J. Syst. Evol. Microbiol.">
        <title>The Global Catalogue of Microorganisms (GCM) 10K type strain sequencing project: providing services to taxonomists for standard genome sequencing and annotation.</title>
        <authorList>
            <consortium name="The Broad Institute Genomics Platform"/>
            <consortium name="The Broad Institute Genome Sequencing Center for Infectious Disease"/>
            <person name="Wu L."/>
            <person name="Ma J."/>
        </authorList>
    </citation>
    <scope>NUCLEOTIDE SEQUENCE [LARGE SCALE GENOMIC DNA]</scope>
    <source>
        <strain evidence="3">JCM 17738</strain>
    </source>
</reference>
<dbReference type="PANTHER" id="PTHR35807">
    <property type="entry name" value="TRANSCRIPTIONAL REGULATOR REDD-RELATED"/>
    <property type="match status" value="1"/>
</dbReference>
<protein>
    <recommendedName>
        <fullName evidence="1">Bacterial transcriptional activator domain-containing protein</fullName>
    </recommendedName>
</protein>
<proteinExistence type="predicted"/>
<comment type="caution">
    <text evidence="2">The sequence shown here is derived from an EMBL/GenBank/DDBJ whole genome shotgun (WGS) entry which is preliminary data.</text>
</comment>
<organism evidence="2 3">
    <name type="scientific">Ornithinibacter aureus</name>
    <dbReference type="NCBI Taxonomy" id="622664"/>
    <lineage>
        <taxon>Bacteria</taxon>
        <taxon>Bacillati</taxon>
        <taxon>Actinomycetota</taxon>
        <taxon>Actinomycetes</taxon>
        <taxon>Micrococcales</taxon>
        <taxon>Intrasporangiaceae</taxon>
        <taxon>Ornithinibacter</taxon>
    </lineage>
</organism>
<evidence type="ECO:0000313" key="3">
    <source>
        <dbReference type="Proteomes" id="UP001500390"/>
    </source>
</evidence>
<gene>
    <name evidence="2" type="ORF">GCM10023153_11210</name>
</gene>